<proteinExistence type="predicted"/>
<dbReference type="Proteomes" id="UP000649617">
    <property type="component" value="Unassembled WGS sequence"/>
</dbReference>
<gene>
    <name evidence="2" type="ORF">SPIL2461_LOCUS18919</name>
</gene>
<protein>
    <submittedName>
        <fullName evidence="2">Uncharacterized protein</fullName>
    </submittedName>
</protein>
<feature type="non-terminal residue" evidence="2">
    <location>
        <position position="150"/>
    </location>
</feature>
<evidence type="ECO:0000313" key="3">
    <source>
        <dbReference type="Proteomes" id="UP000649617"/>
    </source>
</evidence>
<dbReference type="AlphaFoldDB" id="A0A812WJB2"/>
<dbReference type="EMBL" id="CAJNIZ010044157">
    <property type="protein sequence ID" value="CAE7680049.1"/>
    <property type="molecule type" value="Genomic_DNA"/>
</dbReference>
<reference evidence="2" key="1">
    <citation type="submission" date="2021-02" db="EMBL/GenBank/DDBJ databases">
        <authorList>
            <person name="Dougan E. K."/>
            <person name="Rhodes N."/>
            <person name="Thang M."/>
            <person name="Chan C."/>
        </authorList>
    </citation>
    <scope>NUCLEOTIDE SEQUENCE</scope>
</reference>
<organism evidence="2 3">
    <name type="scientific">Symbiodinium pilosum</name>
    <name type="common">Dinoflagellate</name>
    <dbReference type="NCBI Taxonomy" id="2952"/>
    <lineage>
        <taxon>Eukaryota</taxon>
        <taxon>Sar</taxon>
        <taxon>Alveolata</taxon>
        <taxon>Dinophyceae</taxon>
        <taxon>Suessiales</taxon>
        <taxon>Symbiodiniaceae</taxon>
        <taxon>Symbiodinium</taxon>
    </lineage>
</organism>
<name>A0A812WJB2_SYMPI</name>
<evidence type="ECO:0000313" key="2">
    <source>
        <dbReference type="EMBL" id="CAE7680049.1"/>
    </source>
</evidence>
<feature type="region of interest" description="Disordered" evidence="1">
    <location>
        <begin position="109"/>
        <end position="150"/>
    </location>
</feature>
<keyword evidence="3" id="KW-1185">Reference proteome</keyword>
<sequence length="150" mass="16215">MAGISPRSRRMDLPWDRADVQEYKALEGYCVDLDRLLESSTDAHAFLERVAALDQRYQEAWFAEEFGSAQADPMQAFRAAPTGGVVCAARAPKAPSGLSAQGSEILQRHAALFDSRSGRPPPPTPRIQEGAGSFARNPISAAGPSARRCE</sequence>
<dbReference type="OrthoDB" id="434378at2759"/>
<comment type="caution">
    <text evidence="2">The sequence shown here is derived from an EMBL/GenBank/DDBJ whole genome shotgun (WGS) entry which is preliminary data.</text>
</comment>
<accession>A0A812WJB2</accession>
<evidence type="ECO:0000256" key="1">
    <source>
        <dbReference type="SAM" id="MobiDB-lite"/>
    </source>
</evidence>